<dbReference type="RefSeq" id="WP_185243368.1">
    <property type="nucleotide sequence ID" value="NZ_AP023213.1"/>
</dbReference>
<gene>
    <name evidence="2" type="ORF">GEOBRER4_n3622</name>
</gene>
<dbReference type="EMBL" id="AP023213">
    <property type="protein sequence ID" value="BCG48728.1"/>
    <property type="molecule type" value="Genomic_DNA"/>
</dbReference>
<protein>
    <submittedName>
        <fullName evidence="2">Uncharacterized protein</fullName>
    </submittedName>
</protein>
<evidence type="ECO:0000313" key="3">
    <source>
        <dbReference type="Proteomes" id="UP000515472"/>
    </source>
</evidence>
<dbReference type="Proteomes" id="UP000515472">
    <property type="component" value="Chromosome"/>
</dbReference>
<evidence type="ECO:0000313" key="2">
    <source>
        <dbReference type="EMBL" id="BCG48728.1"/>
    </source>
</evidence>
<name>A0A6S6M4S4_9BACT</name>
<organism evidence="2 3">
    <name type="scientific">Citrifermentans bremense</name>
    <dbReference type="NCBI Taxonomy" id="60035"/>
    <lineage>
        <taxon>Bacteria</taxon>
        <taxon>Pseudomonadati</taxon>
        <taxon>Thermodesulfobacteriota</taxon>
        <taxon>Desulfuromonadia</taxon>
        <taxon>Geobacterales</taxon>
        <taxon>Geobacteraceae</taxon>
        <taxon>Citrifermentans</taxon>
    </lineage>
</organism>
<keyword evidence="3" id="KW-1185">Reference proteome</keyword>
<evidence type="ECO:0000256" key="1">
    <source>
        <dbReference type="SAM" id="MobiDB-lite"/>
    </source>
</evidence>
<feature type="region of interest" description="Disordered" evidence="1">
    <location>
        <begin position="1"/>
        <end position="22"/>
    </location>
</feature>
<proteinExistence type="predicted"/>
<dbReference type="AlphaFoldDB" id="A0A6S6M4S4"/>
<reference evidence="2 3" key="1">
    <citation type="submission" date="2020-06" db="EMBL/GenBank/DDBJ databases">
        <title>Interaction of electrochemicaly active bacteria, Geobacter bremensis R4 on different carbon anode.</title>
        <authorList>
            <person name="Meng L."/>
            <person name="Yoshida N."/>
        </authorList>
    </citation>
    <scope>NUCLEOTIDE SEQUENCE [LARGE SCALE GENOMIC DNA]</scope>
    <source>
        <strain evidence="2 3">R4</strain>
    </source>
</reference>
<feature type="compositionally biased region" description="Basic and acidic residues" evidence="1">
    <location>
        <begin position="1"/>
        <end position="11"/>
    </location>
</feature>
<dbReference type="KEGG" id="gbn:GEOBRER4_34780"/>
<accession>A0A6S6M4S4</accession>
<sequence>MSADEKTERTVETSPEEEEKIAEATSIAAVACTEDPCKASLPVPSTTLFFETKLLRQGSDERGFEHFDVNENRRVRSCA</sequence>